<evidence type="ECO:0000313" key="4">
    <source>
        <dbReference type="Proteomes" id="UP000799118"/>
    </source>
</evidence>
<evidence type="ECO:0000313" key="3">
    <source>
        <dbReference type="EMBL" id="KAE9388685.1"/>
    </source>
</evidence>
<protein>
    <recommendedName>
        <fullName evidence="5">Transposase domain-containing protein</fullName>
    </recommendedName>
</protein>
<gene>
    <name evidence="3" type="ORF">BT96DRAFT_1072594</name>
</gene>
<evidence type="ECO:0000256" key="2">
    <source>
        <dbReference type="SAM" id="Phobius"/>
    </source>
</evidence>
<keyword evidence="2" id="KW-0812">Transmembrane</keyword>
<dbReference type="PANTHER" id="PTHR46579:SF1">
    <property type="entry name" value="F5_8 TYPE C DOMAIN-CONTAINING PROTEIN"/>
    <property type="match status" value="1"/>
</dbReference>
<dbReference type="AlphaFoldDB" id="A0A6A4GU78"/>
<keyword evidence="4" id="KW-1185">Reference proteome</keyword>
<dbReference type="EMBL" id="ML769731">
    <property type="protein sequence ID" value="KAE9388685.1"/>
    <property type="molecule type" value="Genomic_DNA"/>
</dbReference>
<evidence type="ECO:0008006" key="5">
    <source>
        <dbReference type="Google" id="ProtNLM"/>
    </source>
</evidence>
<feature type="region of interest" description="Disordered" evidence="1">
    <location>
        <begin position="412"/>
        <end position="493"/>
    </location>
</feature>
<evidence type="ECO:0000256" key="1">
    <source>
        <dbReference type="SAM" id="MobiDB-lite"/>
    </source>
</evidence>
<proteinExistence type="predicted"/>
<organism evidence="3 4">
    <name type="scientific">Gymnopus androsaceus JB14</name>
    <dbReference type="NCBI Taxonomy" id="1447944"/>
    <lineage>
        <taxon>Eukaryota</taxon>
        <taxon>Fungi</taxon>
        <taxon>Dikarya</taxon>
        <taxon>Basidiomycota</taxon>
        <taxon>Agaricomycotina</taxon>
        <taxon>Agaricomycetes</taxon>
        <taxon>Agaricomycetidae</taxon>
        <taxon>Agaricales</taxon>
        <taxon>Marasmiineae</taxon>
        <taxon>Omphalotaceae</taxon>
        <taxon>Gymnopus</taxon>
    </lineage>
</organism>
<keyword evidence="2" id="KW-1133">Transmembrane helix</keyword>
<reference evidence="3" key="1">
    <citation type="journal article" date="2019" name="Environ. Microbiol.">
        <title>Fungal ecological strategies reflected in gene transcription - a case study of two litter decomposers.</title>
        <authorList>
            <person name="Barbi F."/>
            <person name="Kohler A."/>
            <person name="Barry K."/>
            <person name="Baskaran P."/>
            <person name="Daum C."/>
            <person name="Fauchery L."/>
            <person name="Ihrmark K."/>
            <person name="Kuo A."/>
            <person name="LaButti K."/>
            <person name="Lipzen A."/>
            <person name="Morin E."/>
            <person name="Grigoriev I.V."/>
            <person name="Henrissat B."/>
            <person name="Lindahl B."/>
            <person name="Martin F."/>
        </authorList>
    </citation>
    <scope>NUCLEOTIDE SEQUENCE</scope>
    <source>
        <strain evidence="3">JB14</strain>
    </source>
</reference>
<dbReference type="PANTHER" id="PTHR46579">
    <property type="entry name" value="F5/8 TYPE C DOMAIN-CONTAINING PROTEIN-RELATED"/>
    <property type="match status" value="1"/>
</dbReference>
<accession>A0A6A4GU78</accession>
<dbReference type="Proteomes" id="UP000799118">
    <property type="component" value="Unassembled WGS sequence"/>
</dbReference>
<feature type="compositionally biased region" description="Acidic residues" evidence="1">
    <location>
        <begin position="433"/>
        <end position="470"/>
    </location>
</feature>
<sequence length="907" mass="103172">MCLLLVAWLVLCKGISRRTASVILQALRLIIFTILQIIYVTLKGLGAQISAPSPIVDIPIDIRTVYSGLDLNPTLIRIICCPKCFKEFPANTRLQLCDFRKSPRARKCKTPLFRKQHTTNGKRAKLVPRCLYSTQSFESWLESLLSRSAIHECLHQTFAKSRGVWRPGEKMRDIYDSPGWQQHMCNFLQSPYHLAFAVYVDWFNPLGNKIAGKTVSCGAIALYCMNLPLEIRFLPENVFILGMMPIDGPTVWTIHHVMEPLYTQLSEFDLPGKLLRNGVMVAVRIYLTIADLQASKKITGFGSPSAKYLCSYCHIEKDDLENLDYAAFHLRDGLTVRTQAFQWKDAVLVKDKVALFKENGVRWTPLYKFPHYDPVRHTILGFMHNALEGLLEDHLRRLWGLGRTKETIKQIAEREADENFSQADTDEARSDIESLEDEEEDEEDEEMENADESSDDDEEEEEGSEESDEESNGRRGPTPPGSAEEDDPDFFPVPDGTFKFLAEQLQALRECIIDAMLASWVERPPSNLGEAKHGKLKAHLQLVLFCAILPLIIPEFWFNGDTVDRARLENFCHLVAAVSILAAYSTSDEEANLFGQYLTSYQLSMQQLYPQFHSLPNHHYAMHYPDILKFWGPVATLSEFPGERLNGELANIPTNNHFVEMEMTMIRQFAQKSNLKIRLEGNFEDAAAGELAHILEPNDPYLFLHSPPLLTNSEVAAYLAKGKELPRKSYDFLLAYLNMVGPQYLSAYSGIVHSRHTLVLPTAAQLPRNHKVDGRTFHTLKSMESGSHIYYYVPGAGSSTGTGCITDIWQLPLENVMRTFFFVQHHASLSPTANQWNPYSRAPCSVLRTNLVLQELSTNFHIIEPQHIICHLVVRKVDKKSYPNICKKIHKPVMLINWSLDRSRRGP</sequence>
<dbReference type="OrthoDB" id="3269001at2759"/>
<feature type="transmembrane region" description="Helical" evidence="2">
    <location>
        <begin position="26"/>
        <end position="42"/>
    </location>
</feature>
<keyword evidence="2" id="KW-0472">Membrane</keyword>
<name>A0A6A4GU78_9AGAR</name>